<accession>A0A417XU60</accession>
<evidence type="ECO:0000313" key="5">
    <source>
        <dbReference type="EMBL" id="RHW23992.1"/>
    </source>
</evidence>
<keyword evidence="2" id="KW-0560">Oxidoreductase</keyword>
<name>A0A417XU60_9ACTN</name>
<gene>
    <name evidence="5" type="ORF">D0Z08_26745</name>
</gene>
<dbReference type="PANTHER" id="PTHR43976:SF16">
    <property type="entry name" value="SHORT-CHAIN DEHYDROGENASE_REDUCTASE FAMILY PROTEIN"/>
    <property type="match status" value="1"/>
</dbReference>
<dbReference type="EMBL" id="QXGH01000037">
    <property type="protein sequence ID" value="RHW23992.1"/>
    <property type="molecule type" value="Genomic_DNA"/>
</dbReference>
<dbReference type="InterPro" id="IPR057326">
    <property type="entry name" value="KR_dom"/>
</dbReference>
<reference evidence="5 6" key="1">
    <citation type="submission" date="2018-09" db="EMBL/GenBank/DDBJ databases">
        <title>Genome sequencing of Nocardioides immobilis CCTCC AB 2017083 for comparison to Nocardioides silvaticus.</title>
        <authorList>
            <person name="Li C."/>
            <person name="Wang G."/>
        </authorList>
    </citation>
    <scope>NUCLEOTIDE SEQUENCE [LARGE SCALE GENOMIC DNA]</scope>
    <source>
        <strain evidence="5 6">CCTCC AB 2017083</strain>
    </source>
</reference>
<dbReference type="InterPro" id="IPR020904">
    <property type="entry name" value="Sc_DH/Rdtase_CS"/>
</dbReference>
<dbReference type="PANTHER" id="PTHR43976">
    <property type="entry name" value="SHORT CHAIN DEHYDROGENASE"/>
    <property type="match status" value="1"/>
</dbReference>
<dbReference type="CDD" id="cd05374">
    <property type="entry name" value="17beta-HSD-like_SDR_c"/>
    <property type="match status" value="1"/>
</dbReference>
<comment type="caution">
    <text evidence="5">The sequence shown here is derived from an EMBL/GenBank/DDBJ whole genome shotgun (WGS) entry which is preliminary data.</text>
</comment>
<evidence type="ECO:0000256" key="3">
    <source>
        <dbReference type="RuleBase" id="RU000363"/>
    </source>
</evidence>
<proteinExistence type="inferred from homology"/>
<dbReference type="SMART" id="SM00822">
    <property type="entry name" value="PKS_KR"/>
    <property type="match status" value="1"/>
</dbReference>
<dbReference type="InterPro" id="IPR002347">
    <property type="entry name" value="SDR_fam"/>
</dbReference>
<dbReference type="PRINTS" id="PR00081">
    <property type="entry name" value="GDHRDH"/>
</dbReference>
<evidence type="ECO:0000256" key="1">
    <source>
        <dbReference type="ARBA" id="ARBA00006484"/>
    </source>
</evidence>
<evidence type="ECO:0000313" key="6">
    <source>
        <dbReference type="Proteomes" id="UP000283644"/>
    </source>
</evidence>
<dbReference type="OrthoDB" id="9792003at2"/>
<dbReference type="InterPro" id="IPR036291">
    <property type="entry name" value="NAD(P)-bd_dom_sf"/>
</dbReference>
<feature type="domain" description="Ketoreductase" evidence="4">
    <location>
        <begin position="11"/>
        <end position="190"/>
    </location>
</feature>
<dbReference type="PROSITE" id="PS00061">
    <property type="entry name" value="ADH_SHORT"/>
    <property type="match status" value="1"/>
</dbReference>
<keyword evidence="6" id="KW-1185">Reference proteome</keyword>
<dbReference type="GO" id="GO:0016491">
    <property type="term" value="F:oxidoreductase activity"/>
    <property type="evidence" value="ECO:0007669"/>
    <property type="project" value="UniProtKB-KW"/>
</dbReference>
<dbReference type="PRINTS" id="PR00080">
    <property type="entry name" value="SDRFAMILY"/>
</dbReference>
<dbReference type="Proteomes" id="UP000283644">
    <property type="component" value="Unassembled WGS sequence"/>
</dbReference>
<sequence>MSTMSARTEQRRWLITGVSSGLGRALAQHLLGRGDTVLGTLRKQDQAREFEDLAPGRSIALLLDLSDHSAISVQVPEAVDRVGGLDVLVNNAGYSLIGAIEETSDAEADEIMAVNFFGAVRLTRAVLPYFRKQHAGHVVNVSSLAGTIGFPWTAMYSASKSALATWSDALAAETASFGVKVTCLEPGGLRTSFASSSLQSTRASLPEYAEPVAAVKQRYAAAADQMPNDPDRAAAVIAGLVAMEDPPLRAALGADGHAYLGQALQQRLATYAEHRASTAAIAFEAAATS</sequence>
<protein>
    <submittedName>
        <fullName evidence="5">SDR family NAD(P)-dependent oxidoreductase</fullName>
    </submittedName>
</protein>
<dbReference type="AlphaFoldDB" id="A0A417XU60"/>
<dbReference type="SUPFAM" id="SSF51735">
    <property type="entry name" value="NAD(P)-binding Rossmann-fold domains"/>
    <property type="match status" value="1"/>
</dbReference>
<dbReference type="InterPro" id="IPR051911">
    <property type="entry name" value="SDR_oxidoreductase"/>
</dbReference>
<dbReference type="Gene3D" id="3.40.50.720">
    <property type="entry name" value="NAD(P)-binding Rossmann-like Domain"/>
    <property type="match status" value="1"/>
</dbReference>
<comment type="similarity">
    <text evidence="1 3">Belongs to the short-chain dehydrogenases/reductases (SDR) family.</text>
</comment>
<organism evidence="5 6">
    <name type="scientific">Nocardioides immobilis</name>
    <dbReference type="NCBI Taxonomy" id="2049295"/>
    <lineage>
        <taxon>Bacteria</taxon>
        <taxon>Bacillati</taxon>
        <taxon>Actinomycetota</taxon>
        <taxon>Actinomycetes</taxon>
        <taxon>Propionibacteriales</taxon>
        <taxon>Nocardioidaceae</taxon>
        <taxon>Nocardioides</taxon>
    </lineage>
</organism>
<evidence type="ECO:0000259" key="4">
    <source>
        <dbReference type="SMART" id="SM00822"/>
    </source>
</evidence>
<dbReference type="Pfam" id="PF00106">
    <property type="entry name" value="adh_short"/>
    <property type="match status" value="1"/>
</dbReference>
<evidence type="ECO:0000256" key="2">
    <source>
        <dbReference type="ARBA" id="ARBA00023002"/>
    </source>
</evidence>